<reference evidence="11 12" key="1">
    <citation type="submission" date="2018-10" db="EMBL/GenBank/DDBJ databases">
        <title>Isolation, diversity and antibacterial activity of antinobacteria from the wheat rhizosphere soil.</title>
        <authorList>
            <person name="Sun T."/>
        </authorList>
    </citation>
    <scope>NUCLEOTIDE SEQUENCE [LARGE SCALE GENOMIC DNA]</scope>
    <source>
        <strain evidence="11 12">SJ-23</strain>
    </source>
</reference>
<evidence type="ECO:0000256" key="7">
    <source>
        <dbReference type="ARBA" id="ARBA00022989"/>
    </source>
</evidence>
<dbReference type="GO" id="GO:0140359">
    <property type="term" value="F:ABC-type transporter activity"/>
    <property type="evidence" value="ECO:0007669"/>
    <property type="project" value="InterPro"/>
</dbReference>
<comment type="similarity">
    <text evidence="2 9">Belongs to the ABC-2 integral membrane protein family.</text>
</comment>
<feature type="transmembrane region" description="Helical" evidence="9">
    <location>
        <begin position="172"/>
        <end position="199"/>
    </location>
</feature>
<evidence type="ECO:0000313" key="11">
    <source>
        <dbReference type="EMBL" id="RNB48203.1"/>
    </source>
</evidence>
<feature type="domain" description="ABC transmembrane type-2" evidence="10">
    <location>
        <begin position="61"/>
        <end position="299"/>
    </location>
</feature>
<evidence type="ECO:0000256" key="4">
    <source>
        <dbReference type="ARBA" id="ARBA00022475"/>
    </source>
</evidence>
<comment type="caution">
    <text evidence="11">The sequence shown here is derived from an EMBL/GenBank/DDBJ whole genome shotgun (WGS) entry which is preliminary data.</text>
</comment>
<keyword evidence="6 9" id="KW-0812">Transmembrane</keyword>
<protein>
    <recommendedName>
        <fullName evidence="9">Transport permease protein</fullName>
    </recommendedName>
</protein>
<dbReference type="GO" id="GO:0015920">
    <property type="term" value="P:lipopolysaccharide transport"/>
    <property type="evidence" value="ECO:0007669"/>
    <property type="project" value="TreeGrafter"/>
</dbReference>
<dbReference type="GO" id="GO:0005886">
    <property type="term" value="C:plasma membrane"/>
    <property type="evidence" value="ECO:0007669"/>
    <property type="project" value="UniProtKB-SubCell"/>
</dbReference>
<evidence type="ECO:0000256" key="1">
    <source>
        <dbReference type="ARBA" id="ARBA00004429"/>
    </source>
</evidence>
<keyword evidence="3 9" id="KW-0813">Transport</keyword>
<dbReference type="InterPro" id="IPR047817">
    <property type="entry name" value="ABC2_TM_bact-type"/>
</dbReference>
<feature type="transmembrane region" description="Helical" evidence="9">
    <location>
        <begin position="63"/>
        <end position="82"/>
    </location>
</feature>
<dbReference type="PROSITE" id="PS51012">
    <property type="entry name" value="ABC_TM2"/>
    <property type="match status" value="1"/>
</dbReference>
<evidence type="ECO:0000256" key="3">
    <source>
        <dbReference type="ARBA" id="ARBA00022448"/>
    </source>
</evidence>
<comment type="subcellular location">
    <subcellularLocation>
        <location evidence="1">Cell inner membrane</location>
        <topology evidence="1">Multi-pass membrane protein</topology>
    </subcellularLocation>
    <subcellularLocation>
        <location evidence="9">Cell membrane</location>
        <topology evidence="9">Multi-pass membrane protein</topology>
    </subcellularLocation>
</comment>
<evidence type="ECO:0000256" key="6">
    <source>
        <dbReference type="ARBA" id="ARBA00022692"/>
    </source>
</evidence>
<keyword evidence="8 9" id="KW-0472">Membrane</keyword>
<dbReference type="Proteomes" id="UP000275048">
    <property type="component" value="Unassembled WGS sequence"/>
</dbReference>
<keyword evidence="4 9" id="KW-1003">Cell membrane</keyword>
<dbReference type="PANTHER" id="PTHR30413:SF8">
    <property type="entry name" value="TRANSPORT PERMEASE PROTEIN"/>
    <property type="match status" value="1"/>
</dbReference>
<keyword evidence="7 9" id="KW-1133">Transmembrane helix</keyword>
<name>A0A3M8AAB1_9MICO</name>
<evidence type="ECO:0000256" key="5">
    <source>
        <dbReference type="ARBA" id="ARBA00022519"/>
    </source>
</evidence>
<dbReference type="InterPro" id="IPR013525">
    <property type="entry name" value="ABC2_TM"/>
</dbReference>
<dbReference type="Pfam" id="PF01061">
    <property type="entry name" value="ABC2_membrane"/>
    <property type="match status" value="1"/>
</dbReference>
<feature type="transmembrane region" description="Helical" evidence="9">
    <location>
        <begin position="276"/>
        <end position="292"/>
    </location>
</feature>
<dbReference type="OrthoDB" id="9789409at2"/>
<feature type="transmembrane region" description="Helical" evidence="9">
    <location>
        <begin position="94"/>
        <end position="115"/>
    </location>
</feature>
<evidence type="ECO:0000256" key="8">
    <source>
        <dbReference type="ARBA" id="ARBA00023136"/>
    </source>
</evidence>
<feature type="transmembrane region" description="Helical" evidence="9">
    <location>
        <begin position="205"/>
        <end position="226"/>
    </location>
</feature>
<keyword evidence="12" id="KW-1185">Reference proteome</keyword>
<keyword evidence="5" id="KW-0997">Cell inner membrane</keyword>
<organism evidence="11 12">
    <name type="scientific">Agromyces tardus</name>
    <dbReference type="NCBI Taxonomy" id="2583849"/>
    <lineage>
        <taxon>Bacteria</taxon>
        <taxon>Bacillati</taxon>
        <taxon>Actinomycetota</taxon>
        <taxon>Actinomycetes</taxon>
        <taxon>Micrococcales</taxon>
        <taxon>Microbacteriaceae</taxon>
        <taxon>Agromyces</taxon>
    </lineage>
</organism>
<evidence type="ECO:0000313" key="12">
    <source>
        <dbReference type="Proteomes" id="UP000275048"/>
    </source>
</evidence>
<dbReference type="AlphaFoldDB" id="A0A3M8AAB1"/>
<dbReference type="EMBL" id="RHHB01000021">
    <property type="protein sequence ID" value="RNB48203.1"/>
    <property type="molecule type" value="Genomic_DNA"/>
</dbReference>
<evidence type="ECO:0000256" key="2">
    <source>
        <dbReference type="ARBA" id="ARBA00007783"/>
    </source>
</evidence>
<evidence type="ECO:0000259" key="10">
    <source>
        <dbReference type="PROSITE" id="PS51012"/>
    </source>
</evidence>
<sequence>MASDAERRAERIALEPMRVVGRRSPFFSGTGQSLAEIWSQRELLGLLVRREVRARYKDSTLGILWSLFRPIVSLLIYYFAIGQILGLARAIPDFAIFVFVGLTTWGLFNEVVASSTTSLLSNAGLVKKVYLPREIYPLSAVGGAMFNFFVQFLVLLAAIFVLASFPTDERLLLAPLAIIMLTLFSTAVGLILAGVNVYLRDTQHLVEVALVVLFWASPIVYSFTFVHDALQGGWLEELYLANPVTIAVISMQRSLWAAGDEATGAFAQTWPENLELRLLVMLVVSVGLLWLAQRIFNRLQGNFAQEL</sequence>
<accession>A0A3M8AAB1</accession>
<gene>
    <name evidence="11" type="ORF">EDM22_11335</name>
</gene>
<proteinExistence type="inferred from homology"/>
<feature type="transmembrane region" description="Helical" evidence="9">
    <location>
        <begin position="135"/>
        <end position="165"/>
    </location>
</feature>
<evidence type="ECO:0000256" key="9">
    <source>
        <dbReference type="RuleBase" id="RU361157"/>
    </source>
</evidence>
<dbReference type="PANTHER" id="PTHR30413">
    <property type="entry name" value="INNER MEMBRANE TRANSPORT PERMEASE"/>
    <property type="match status" value="1"/>
</dbReference>